<sequence>MSAIFLLLLFESRVRAREEKIQRMTQAITETYSKQSPNIWVNNVVKHLFAKFCLAHKVRSTSPYIIFDSGGVNTSFCSTSEQLLFRLVKGFSTENYYTTQQYMTTQPATAVLTSMLQEWKALELRSGYMVKLQVVQGAGYTFSGVNETYVVAGHVITELNLILLKSFTENIKDQGCNWLIAGVMGLGCKRASKTVYQCFMDNSSIVGSEHVKECCLY</sequence>
<organism evidence="2 4">
    <name type="scientific">Nicotiana sylvestris</name>
    <name type="common">Wood tobacco</name>
    <name type="synonym">South American tobacco</name>
    <dbReference type="NCBI Taxonomy" id="4096"/>
    <lineage>
        <taxon>Eukaryota</taxon>
        <taxon>Viridiplantae</taxon>
        <taxon>Streptophyta</taxon>
        <taxon>Embryophyta</taxon>
        <taxon>Tracheophyta</taxon>
        <taxon>Spermatophyta</taxon>
        <taxon>Magnoliopsida</taxon>
        <taxon>eudicotyledons</taxon>
        <taxon>Gunneridae</taxon>
        <taxon>Pentapetalae</taxon>
        <taxon>asterids</taxon>
        <taxon>lamiids</taxon>
        <taxon>Solanales</taxon>
        <taxon>Solanaceae</taxon>
        <taxon>Nicotianoideae</taxon>
        <taxon>Nicotianeae</taxon>
        <taxon>Nicotiana</taxon>
    </lineage>
</organism>
<evidence type="ECO:0000313" key="3">
    <source>
        <dbReference type="RefSeq" id="XP_009783283.1"/>
    </source>
</evidence>
<dbReference type="RefSeq" id="XP_009783284.1">
    <property type="nucleotide sequence ID" value="XM_009784982.1"/>
</dbReference>
<keyword evidence="2" id="KW-1185">Reference proteome</keyword>
<keyword evidence="1" id="KW-0732">Signal</keyword>
<feature type="chain" id="PRO_5010665156" evidence="1">
    <location>
        <begin position="17"/>
        <end position="217"/>
    </location>
</feature>
<gene>
    <name evidence="3 4" type="primary">LOC104231919</name>
</gene>
<dbReference type="RefSeq" id="XP_009783283.1">
    <property type="nucleotide sequence ID" value="XM_009784981.1"/>
</dbReference>
<name>A0A1U7X8M7_NICSY</name>
<evidence type="ECO:0000313" key="2">
    <source>
        <dbReference type="Proteomes" id="UP000189701"/>
    </source>
</evidence>
<reference evidence="3 4" key="2">
    <citation type="submission" date="2025-04" db="UniProtKB">
        <authorList>
            <consortium name="RefSeq"/>
        </authorList>
    </citation>
    <scope>IDENTIFICATION</scope>
    <source>
        <tissue evidence="3 4">Leaf</tissue>
    </source>
</reference>
<reference evidence="2" key="1">
    <citation type="journal article" date="2013" name="Genome Biol.">
        <title>Reference genomes and transcriptomes of Nicotiana sylvestris and Nicotiana tomentosiformis.</title>
        <authorList>
            <person name="Sierro N."/>
            <person name="Battey J.N."/>
            <person name="Ouadi S."/>
            <person name="Bovet L."/>
            <person name="Goepfert S."/>
            <person name="Bakaher N."/>
            <person name="Peitsch M.C."/>
            <person name="Ivanov N.V."/>
        </authorList>
    </citation>
    <scope>NUCLEOTIDE SEQUENCE [LARGE SCALE GENOMIC DNA]</scope>
</reference>
<proteinExistence type="predicted"/>
<feature type="signal peptide" evidence="1">
    <location>
        <begin position="1"/>
        <end position="16"/>
    </location>
</feature>
<evidence type="ECO:0000313" key="4">
    <source>
        <dbReference type="RefSeq" id="XP_009783284.1"/>
    </source>
</evidence>
<protein>
    <submittedName>
        <fullName evidence="3 4">Uncharacterized protein LOC104231919 isoform X1</fullName>
    </submittedName>
</protein>
<accession>A0A1U7X8M7</accession>
<dbReference type="Proteomes" id="UP000189701">
    <property type="component" value="Unplaced"/>
</dbReference>
<evidence type="ECO:0000256" key="1">
    <source>
        <dbReference type="SAM" id="SignalP"/>
    </source>
</evidence>
<dbReference type="OrthoDB" id="10272839at2759"/>
<dbReference type="AlphaFoldDB" id="A0A1U7X8M7"/>